<evidence type="ECO:0000256" key="1">
    <source>
        <dbReference type="SAM" id="Phobius"/>
    </source>
</evidence>
<comment type="caution">
    <text evidence="2">The sequence shown here is derived from an EMBL/GenBank/DDBJ whole genome shotgun (WGS) entry which is preliminary data.</text>
</comment>
<accession>A0A1V2LJU1</accession>
<proteinExistence type="predicted"/>
<evidence type="ECO:0000313" key="3">
    <source>
        <dbReference type="Proteomes" id="UP000189274"/>
    </source>
</evidence>
<dbReference type="EMBL" id="MQVM01000017">
    <property type="protein sequence ID" value="ONH72997.1"/>
    <property type="molecule type" value="Genomic_DNA"/>
</dbReference>
<protein>
    <submittedName>
        <fullName evidence="2">Protein sym1</fullName>
    </submittedName>
</protein>
<keyword evidence="1" id="KW-1133">Transmembrane helix</keyword>
<dbReference type="AlphaFoldDB" id="A0A1V2LJU1"/>
<dbReference type="Proteomes" id="UP000189274">
    <property type="component" value="Unassembled WGS sequence"/>
</dbReference>
<evidence type="ECO:0000313" key="2">
    <source>
        <dbReference type="EMBL" id="ONH72997.1"/>
    </source>
</evidence>
<keyword evidence="1" id="KW-0472">Membrane</keyword>
<reference evidence="3" key="1">
    <citation type="journal article" date="2017" name="Genome Announc.">
        <title>Genome sequences of Cyberlindnera fabianii 65, Pichia kudriavzevii 129, and Saccharomyces cerevisiae 131 isolated from fermented masau fruits in Zimbabwe.</title>
        <authorList>
            <person name="van Rijswijck I.M.H."/>
            <person name="Derks M.F.L."/>
            <person name="Abee T."/>
            <person name="de Ridder D."/>
            <person name="Smid E.J."/>
        </authorList>
    </citation>
    <scope>NUCLEOTIDE SEQUENCE [LARGE SCALE GENOMIC DNA]</scope>
    <source>
        <strain evidence="3">129</strain>
    </source>
</reference>
<keyword evidence="1" id="KW-0812">Transmembrane</keyword>
<sequence>MLKGQSPVCLQMCIKVMDEFHVVKYHKRFQCDEQLSPEDVMGVFAKFVKQLFLLQTLWLLHIGKSVEGERVSAKQVIKSKTKLESIGSMVDFEHKTGGHGKPEITINTDFSEVGATLPLKTKQATTPIVEHLLSPMKSIMSDDVLDGREAEKVKASAVQRENYLQTPLQHSSGGLFSKCFSFYRTMFTDVDSHCEKLYYLFAVEIFIIFVTYTHYSTLDKRNKFLTPIVMGGVTTMIGETIIQIYKWNLRRHTYRKNQGIYSKMGNDEEMQIESESSSLSAIKQKKGMSATKMNMHHRNLSNVSNIDQIETEKEQLPQDLTTFSDLESLENSFIPEHCKILAWGSLNGLLSSYWIELVISLFPDQPLYCVLMDQTIGVLINQTLYSLFLCLWDGEMEVCSGYSHKEDLTWEVFIENYAVMLWKYMKLAWMVWPFISFFSFMILPQQWIFPLNCVCTTLFTLVLAGSRG</sequence>
<gene>
    <name evidence="2" type="ORF">BOH78_3474</name>
</gene>
<feature type="transmembrane region" description="Helical" evidence="1">
    <location>
        <begin position="427"/>
        <end position="443"/>
    </location>
</feature>
<organism evidence="2 3">
    <name type="scientific">Pichia kudriavzevii</name>
    <name type="common">Yeast</name>
    <name type="synonym">Issatchenkia orientalis</name>
    <dbReference type="NCBI Taxonomy" id="4909"/>
    <lineage>
        <taxon>Eukaryota</taxon>
        <taxon>Fungi</taxon>
        <taxon>Dikarya</taxon>
        <taxon>Ascomycota</taxon>
        <taxon>Saccharomycotina</taxon>
        <taxon>Pichiomycetes</taxon>
        <taxon>Pichiales</taxon>
        <taxon>Pichiaceae</taxon>
        <taxon>Pichia</taxon>
    </lineage>
</organism>
<feature type="transmembrane region" description="Helical" evidence="1">
    <location>
        <begin position="197"/>
        <end position="218"/>
    </location>
</feature>
<name>A0A1V2LJU1_PICKU</name>
<dbReference type="VEuPathDB" id="FungiDB:C5L36_0D01105"/>
<feature type="transmembrane region" description="Helical" evidence="1">
    <location>
        <begin position="224"/>
        <end position="245"/>
    </location>
</feature>